<dbReference type="InterPro" id="IPR053183">
    <property type="entry name" value="ASL1"/>
</dbReference>
<name>A0A6A7C491_9PEZI</name>
<dbReference type="Pfam" id="PF11790">
    <property type="entry name" value="Glyco_hydro_cc"/>
    <property type="match status" value="1"/>
</dbReference>
<reference evidence="2" key="1">
    <citation type="journal article" date="2020" name="Stud. Mycol.">
        <title>101 Dothideomycetes genomes: a test case for predicting lifestyles and emergence of pathogens.</title>
        <authorList>
            <person name="Haridas S."/>
            <person name="Albert R."/>
            <person name="Binder M."/>
            <person name="Bloem J."/>
            <person name="Labutti K."/>
            <person name="Salamov A."/>
            <person name="Andreopoulos B."/>
            <person name="Baker S."/>
            <person name="Barry K."/>
            <person name="Bills G."/>
            <person name="Bluhm B."/>
            <person name="Cannon C."/>
            <person name="Castanera R."/>
            <person name="Culley D."/>
            <person name="Daum C."/>
            <person name="Ezra D."/>
            <person name="Gonzalez J."/>
            <person name="Henrissat B."/>
            <person name="Kuo A."/>
            <person name="Liang C."/>
            <person name="Lipzen A."/>
            <person name="Lutzoni F."/>
            <person name="Magnuson J."/>
            <person name="Mondo S."/>
            <person name="Nolan M."/>
            <person name="Ohm R."/>
            <person name="Pangilinan J."/>
            <person name="Park H.-J."/>
            <person name="Ramirez L."/>
            <person name="Alfaro M."/>
            <person name="Sun H."/>
            <person name="Tritt A."/>
            <person name="Yoshinaga Y."/>
            <person name="Zwiers L.-H."/>
            <person name="Turgeon B."/>
            <person name="Goodwin S."/>
            <person name="Spatafora J."/>
            <person name="Crous P."/>
            <person name="Grigoriev I."/>
        </authorList>
    </citation>
    <scope>NUCLEOTIDE SEQUENCE</scope>
    <source>
        <strain evidence="2">CBS 480.64</strain>
    </source>
</reference>
<dbReference type="GO" id="GO:0009277">
    <property type="term" value="C:fungal-type cell wall"/>
    <property type="evidence" value="ECO:0007669"/>
    <property type="project" value="TreeGrafter"/>
</dbReference>
<dbReference type="PANTHER" id="PTHR34154:SF14">
    <property type="entry name" value="ASL1-LIKE GLYCOSYL HYDROLASE CATALYTIC DOMAIN-CONTAINING PROTEIN"/>
    <property type="match status" value="1"/>
</dbReference>
<dbReference type="InterPro" id="IPR024655">
    <property type="entry name" value="Asl1_glyco_hydro_catalytic"/>
</dbReference>
<dbReference type="PANTHER" id="PTHR34154">
    <property type="entry name" value="ALKALI-SENSITIVE LINKAGE PROTEIN 1"/>
    <property type="match status" value="1"/>
</dbReference>
<keyword evidence="3" id="KW-1185">Reference proteome</keyword>
<dbReference type="AlphaFoldDB" id="A0A6A7C491"/>
<dbReference type="InterPro" id="IPR017853">
    <property type="entry name" value="GH"/>
</dbReference>
<dbReference type="EMBL" id="MU005968">
    <property type="protein sequence ID" value="KAF2862077.1"/>
    <property type="molecule type" value="Genomic_DNA"/>
</dbReference>
<dbReference type="Proteomes" id="UP000799421">
    <property type="component" value="Unassembled WGS sequence"/>
</dbReference>
<evidence type="ECO:0000259" key="1">
    <source>
        <dbReference type="Pfam" id="PF11790"/>
    </source>
</evidence>
<dbReference type="OrthoDB" id="5959761at2759"/>
<gene>
    <name evidence="2" type="ORF">K470DRAFT_256338</name>
</gene>
<sequence>MKEVPGSGAERGCDWRAAAARGDECAPLFLPGALRYKPRRARCSLLSLAVPSFSFLQHTPQSQSLLLPPTLTVNRSYAEPASLRFLTTMHYTLLVIALAASALGREHGHGHRHGDYHSQSGNVRTVTSWVTQYAHPTTAATTKSPTTFATAVNTPNAIHSAKVPVKAPDNNAANSGSSNQGLSLGNLVPNGKKAGLSGFPGISNISAFGQFAEHISWYSDYLPDTPDANGVMGIGMLWAAQGSSCTDLEKQRMQLFNDYVDNGNHPSIMFGFFEPDCYCPMSSDMSTRDAANAWNQHMVPLKNKGTILGSPSMCKQYDEDFLEPFSQEGLEHQWDVTSIHVNKPNIDEVKKVVEHYTKYNKPIWVSEFACVNDQPSWSPCTDQDQINSFIYDSVRYFESHPSVVAYGPSNGMGLGDVWPLTDSNGELTTSGKTYLYAIQGL</sequence>
<dbReference type="GO" id="GO:0016787">
    <property type="term" value="F:hydrolase activity"/>
    <property type="evidence" value="ECO:0007669"/>
    <property type="project" value="UniProtKB-KW"/>
</dbReference>
<feature type="domain" description="Asl1-like glycosyl hydrolase catalytic" evidence="1">
    <location>
        <begin position="207"/>
        <end position="434"/>
    </location>
</feature>
<evidence type="ECO:0000313" key="3">
    <source>
        <dbReference type="Proteomes" id="UP000799421"/>
    </source>
</evidence>
<keyword evidence="2" id="KW-0378">Hydrolase</keyword>
<organism evidence="2 3">
    <name type="scientific">Piedraia hortae CBS 480.64</name>
    <dbReference type="NCBI Taxonomy" id="1314780"/>
    <lineage>
        <taxon>Eukaryota</taxon>
        <taxon>Fungi</taxon>
        <taxon>Dikarya</taxon>
        <taxon>Ascomycota</taxon>
        <taxon>Pezizomycotina</taxon>
        <taxon>Dothideomycetes</taxon>
        <taxon>Dothideomycetidae</taxon>
        <taxon>Capnodiales</taxon>
        <taxon>Piedraiaceae</taxon>
        <taxon>Piedraia</taxon>
    </lineage>
</organism>
<accession>A0A6A7C491</accession>
<dbReference type="GO" id="GO:0071966">
    <property type="term" value="P:fungal-type cell wall polysaccharide metabolic process"/>
    <property type="evidence" value="ECO:0007669"/>
    <property type="project" value="TreeGrafter"/>
</dbReference>
<evidence type="ECO:0000313" key="2">
    <source>
        <dbReference type="EMBL" id="KAF2862077.1"/>
    </source>
</evidence>
<protein>
    <submittedName>
        <fullName evidence="2">Glycoside hydrolase family 128 protein</fullName>
    </submittedName>
</protein>
<proteinExistence type="predicted"/>
<dbReference type="SUPFAM" id="SSF51445">
    <property type="entry name" value="(Trans)glycosidases"/>
    <property type="match status" value="1"/>
</dbReference>